<keyword evidence="3" id="KW-1185">Reference proteome</keyword>
<evidence type="ECO:0000313" key="2">
    <source>
        <dbReference type="EMBL" id="EGF90711.1"/>
    </source>
</evidence>
<dbReference type="RefSeq" id="WP_006274524.1">
    <property type="nucleotide sequence ID" value="NZ_GL883079.1"/>
</dbReference>
<dbReference type="Proteomes" id="UP000006512">
    <property type="component" value="Unassembled WGS sequence"/>
</dbReference>
<dbReference type="STRING" id="715226.ABI_37430"/>
<organism evidence="2 3">
    <name type="scientific">Asticcacaulis biprosthecium C19</name>
    <dbReference type="NCBI Taxonomy" id="715226"/>
    <lineage>
        <taxon>Bacteria</taxon>
        <taxon>Pseudomonadati</taxon>
        <taxon>Pseudomonadota</taxon>
        <taxon>Alphaproteobacteria</taxon>
        <taxon>Caulobacterales</taxon>
        <taxon>Caulobacteraceae</taxon>
        <taxon>Asticcacaulis</taxon>
    </lineage>
</organism>
<dbReference type="InterPro" id="IPR043714">
    <property type="entry name" value="DUF5655"/>
</dbReference>
<dbReference type="OrthoDB" id="9809825at2"/>
<accession>F4QR74</accession>
<name>F4QR74_9CAUL</name>
<dbReference type="InterPro" id="IPR025629">
    <property type="entry name" value="DUF4287"/>
</dbReference>
<dbReference type="HOGENOM" id="CLU_101670_1_0_5"/>
<reference evidence="3" key="1">
    <citation type="submission" date="2011-03" db="EMBL/GenBank/DDBJ databases">
        <title>Draft genome sequence of Brevundimonas diminuta.</title>
        <authorList>
            <person name="Brown P.J.B."/>
            <person name="Buechlein A."/>
            <person name="Hemmerich C."/>
            <person name="Brun Y.V."/>
        </authorList>
    </citation>
    <scope>NUCLEOTIDE SEQUENCE [LARGE SCALE GENOMIC DNA]</scope>
    <source>
        <strain evidence="3">C19</strain>
    </source>
</reference>
<dbReference type="Pfam" id="PF14117">
    <property type="entry name" value="DUF4287"/>
    <property type="match status" value="1"/>
</dbReference>
<gene>
    <name evidence="2" type="ORF">ABI_37430</name>
</gene>
<dbReference type="eggNOG" id="ENOG50330D3">
    <property type="taxonomic scope" value="Bacteria"/>
</dbReference>
<evidence type="ECO:0000259" key="1">
    <source>
        <dbReference type="Pfam" id="PF18899"/>
    </source>
</evidence>
<proteinExistence type="predicted"/>
<feature type="domain" description="DUF5655" evidence="1">
    <location>
        <begin position="75"/>
        <end position="180"/>
    </location>
</feature>
<dbReference type="Pfam" id="PF18899">
    <property type="entry name" value="DUF5655"/>
    <property type="match status" value="1"/>
</dbReference>
<dbReference type="EMBL" id="GL883079">
    <property type="protein sequence ID" value="EGF90711.1"/>
    <property type="molecule type" value="Genomic_DNA"/>
</dbReference>
<evidence type="ECO:0000313" key="3">
    <source>
        <dbReference type="Proteomes" id="UP000006512"/>
    </source>
</evidence>
<protein>
    <recommendedName>
        <fullName evidence="1">DUF5655 domain-containing protein</fullName>
    </recommendedName>
</protein>
<sequence length="182" mass="19453">MSFQAYLDTIREKTGLGPDDFRRIAAERGLTQHADILAWAKGELGLGHGHANAIAAVLKQAATGGPSSDDDKLAAHFSGNKAAWRTAFDALAADVTAFGGDVEFAPAQSYINLNRGKKKFGIVQIGVERMDVGIKLKGYDPGERLEAAGSWNTMVTHRVRVTAGAQVDKELLGWLRAAYDAA</sequence>
<dbReference type="AlphaFoldDB" id="F4QR74"/>